<dbReference type="OrthoDB" id="224351at2"/>
<protein>
    <recommendedName>
        <fullName evidence="6">Tetratricopeptide repeat protein</fullName>
    </recommendedName>
</protein>
<evidence type="ECO:0000313" key="5">
    <source>
        <dbReference type="Proteomes" id="UP000315700"/>
    </source>
</evidence>
<evidence type="ECO:0000256" key="2">
    <source>
        <dbReference type="SAM" id="Phobius"/>
    </source>
</evidence>
<keyword evidence="3" id="KW-0732">Signal</keyword>
<feature type="region of interest" description="Disordered" evidence="1">
    <location>
        <begin position="1021"/>
        <end position="1054"/>
    </location>
</feature>
<gene>
    <name evidence="4" type="ORF">Pan44_49840</name>
</gene>
<proteinExistence type="predicted"/>
<keyword evidence="2" id="KW-0812">Transmembrane</keyword>
<evidence type="ECO:0000256" key="3">
    <source>
        <dbReference type="SAM" id="SignalP"/>
    </source>
</evidence>
<dbReference type="KEGG" id="ccos:Pan44_49840"/>
<keyword evidence="2" id="KW-0472">Membrane</keyword>
<dbReference type="Proteomes" id="UP000315700">
    <property type="component" value="Chromosome"/>
</dbReference>
<feature type="chain" id="PRO_5022079572" description="Tetratricopeptide repeat protein" evidence="3">
    <location>
        <begin position="28"/>
        <end position="1115"/>
    </location>
</feature>
<sequence length="1115" mass="122221" precursor="true">MRRREKFGFQLAFVAMAICLCAPASDAAEPHLKFLSGLKERGYFNTALEYLQTLENDPATPADVRTVVPYERAQILIHGGGGAVSLEEQRAQLDLAETNLDRFIKAAPTHPYVARANADRADLLKRRAQVDVWDADASSQPAQQRELQTRARTFLTQAQAIIGAAVTQHEKAFKEFPTFIPESEKERRAARDEAADRYMLAQLDAAEIAYWHARTFPAGSDERKKALTAARAAFETVAQKYTQGVAGVYAHLWEGKCFEELGEAGKALGIYKQVLDHEDNQSVMLSLKDTALHFRLVCLNTDQRKDYGVVIDEAEGWLRQNPGRASTPSGIGIQWELCRALESLGNERTRSETQRRADLSQAMERARTVSRLGGEHKAQAARMVQRLTVALDRKGAVPRDFEGAYAAGSAIVEEAGKSGDAYRTAVANGDTKASAEIMRTLRASGDEAAKMFTLALSLRTPRTEPEKSATARLQLAYARFLQGRYLDCAVIADHQMRTYAGESQDVAREAGFLAMSALDAALASGPRGAAFESDWMRSIGEHMIAKWPESDRSHEAKMLLGRSAWNQQQFLEAAKWWTAVPPAASQFATAQISAGQAYWKRYVEASQMPAAERPSSEELNGWKSQAVKALERGVAQRQSSLSSSAATPDDLVLGKLVLAQIRNLDGQYNGPGGRDGAIELLTKAPHSVIAAVTVEEGEARPADGSKAKSAKVASFAYQQLLRSYVGIRDLKAARDVMQKLELVAGSDNPQALTAIYVEFGRELQREFNQLRAIGQSERATKTREAFEDFLNDLAARSEGQSLTSLLWIAETYAGLADDARNSSENSQTYVQKSAEIYSRILSRADEPGFLPSPTYKVAIRLNLAVNQRRQKDFTAAEQTLNGLLTENASAPDIQAEAATLYQEWGISEGAEGQTKVLIALSGRRAPPEVWGWSKLIQRLQREPPARRTEALNRLLIDARANHAAAAIAMAGLVAAPQDKKHHLDVARHAVFSFIRSTPEVSAEDYDRFNRLYASILKDSQQPVTPLPRDPAKLVQPATSSPVAATASSAETARQTPATALVPPVKSGSALLVPLIIGVGLAAAGGMVFYWYKQQSEKRRRRLERRRSAGTSKSPA</sequence>
<evidence type="ECO:0008006" key="6">
    <source>
        <dbReference type="Google" id="ProtNLM"/>
    </source>
</evidence>
<dbReference type="RefSeq" id="WP_145034329.1">
    <property type="nucleotide sequence ID" value="NZ_CP036271.1"/>
</dbReference>
<organism evidence="4 5">
    <name type="scientific">Caulifigura coniformis</name>
    <dbReference type="NCBI Taxonomy" id="2527983"/>
    <lineage>
        <taxon>Bacteria</taxon>
        <taxon>Pseudomonadati</taxon>
        <taxon>Planctomycetota</taxon>
        <taxon>Planctomycetia</taxon>
        <taxon>Planctomycetales</taxon>
        <taxon>Planctomycetaceae</taxon>
        <taxon>Caulifigura</taxon>
    </lineage>
</organism>
<dbReference type="EMBL" id="CP036271">
    <property type="protein sequence ID" value="QDT56921.1"/>
    <property type="molecule type" value="Genomic_DNA"/>
</dbReference>
<dbReference type="InParanoid" id="A0A517SLC8"/>
<reference evidence="4 5" key="1">
    <citation type="submission" date="2019-02" db="EMBL/GenBank/DDBJ databases">
        <title>Deep-cultivation of Planctomycetes and their phenomic and genomic characterization uncovers novel biology.</title>
        <authorList>
            <person name="Wiegand S."/>
            <person name="Jogler M."/>
            <person name="Boedeker C."/>
            <person name="Pinto D."/>
            <person name="Vollmers J."/>
            <person name="Rivas-Marin E."/>
            <person name="Kohn T."/>
            <person name="Peeters S.H."/>
            <person name="Heuer A."/>
            <person name="Rast P."/>
            <person name="Oberbeckmann S."/>
            <person name="Bunk B."/>
            <person name="Jeske O."/>
            <person name="Meyerdierks A."/>
            <person name="Storesund J.E."/>
            <person name="Kallscheuer N."/>
            <person name="Luecker S."/>
            <person name="Lage O.M."/>
            <person name="Pohl T."/>
            <person name="Merkel B.J."/>
            <person name="Hornburger P."/>
            <person name="Mueller R.-W."/>
            <person name="Bruemmer F."/>
            <person name="Labrenz M."/>
            <person name="Spormann A.M."/>
            <person name="Op den Camp H."/>
            <person name="Overmann J."/>
            <person name="Amann R."/>
            <person name="Jetten M.S.M."/>
            <person name="Mascher T."/>
            <person name="Medema M.H."/>
            <person name="Devos D.P."/>
            <person name="Kaster A.-K."/>
            <person name="Ovreas L."/>
            <person name="Rohde M."/>
            <person name="Galperin M.Y."/>
            <person name="Jogler C."/>
        </authorList>
    </citation>
    <scope>NUCLEOTIDE SEQUENCE [LARGE SCALE GENOMIC DNA]</scope>
    <source>
        <strain evidence="4 5">Pan44</strain>
    </source>
</reference>
<keyword evidence="2" id="KW-1133">Transmembrane helix</keyword>
<dbReference type="InterPro" id="IPR011990">
    <property type="entry name" value="TPR-like_helical_dom_sf"/>
</dbReference>
<dbReference type="Gene3D" id="1.25.40.10">
    <property type="entry name" value="Tetratricopeptide repeat domain"/>
    <property type="match status" value="1"/>
</dbReference>
<accession>A0A517SLC8</accession>
<evidence type="ECO:0000313" key="4">
    <source>
        <dbReference type="EMBL" id="QDT56921.1"/>
    </source>
</evidence>
<feature type="compositionally biased region" description="Low complexity" evidence="1">
    <location>
        <begin position="1037"/>
        <end position="1054"/>
    </location>
</feature>
<dbReference type="AlphaFoldDB" id="A0A517SLC8"/>
<evidence type="ECO:0000256" key="1">
    <source>
        <dbReference type="SAM" id="MobiDB-lite"/>
    </source>
</evidence>
<name>A0A517SLC8_9PLAN</name>
<keyword evidence="5" id="KW-1185">Reference proteome</keyword>
<feature type="signal peptide" evidence="3">
    <location>
        <begin position="1"/>
        <end position="27"/>
    </location>
</feature>
<feature type="transmembrane region" description="Helical" evidence="2">
    <location>
        <begin position="1070"/>
        <end position="1091"/>
    </location>
</feature>
<feature type="region of interest" description="Disordered" evidence="1">
    <location>
        <begin position="1095"/>
        <end position="1115"/>
    </location>
</feature>